<comment type="catalytic activity">
    <reaction evidence="13">
        <text>L-threonyl-[protein] + ATP = O-phospho-L-threonyl-[protein] + ADP + H(+)</text>
        <dbReference type="Rhea" id="RHEA:46608"/>
        <dbReference type="Rhea" id="RHEA-COMP:11060"/>
        <dbReference type="Rhea" id="RHEA-COMP:11605"/>
        <dbReference type="ChEBI" id="CHEBI:15378"/>
        <dbReference type="ChEBI" id="CHEBI:30013"/>
        <dbReference type="ChEBI" id="CHEBI:30616"/>
        <dbReference type="ChEBI" id="CHEBI:61977"/>
        <dbReference type="ChEBI" id="CHEBI:456216"/>
        <dbReference type="EC" id="2.7.11.22"/>
    </reaction>
</comment>
<evidence type="ECO:0000256" key="11">
    <source>
        <dbReference type="ARBA" id="ARBA00023242"/>
    </source>
</evidence>
<comment type="caution">
    <text evidence="17">The sequence shown here is derived from an EMBL/GenBank/DDBJ whole genome shotgun (WGS) entry which is preliminary data.</text>
</comment>
<evidence type="ECO:0000256" key="6">
    <source>
        <dbReference type="ARBA" id="ARBA00022527"/>
    </source>
</evidence>
<dbReference type="PROSITE" id="PS00108">
    <property type="entry name" value="PROTEIN_KINASE_ST"/>
    <property type="match status" value="1"/>
</dbReference>
<dbReference type="FunFam" id="1.10.510.10:FF:000261">
    <property type="entry name" value="cyclin-dependent kinase-like 2 isoform X2"/>
    <property type="match status" value="1"/>
</dbReference>
<evidence type="ECO:0000256" key="4">
    <source>
        <dbReference type="ARBA" id="ARBA00012425"/>
    </source>
</evidence>
<dbReference type="GO" id="GO:0005634">
    <property type="term" value="C:nucleus"/>
    <property type="evidence" value="ECO:0007669"/>
    <property type="project" value="UniProtKB-SubCell"/>
</dbReference>
<keyword evidence="10 15" id="KW-0067">ATP-binding</keyword>
<feature type="non-terminal residue" evidence="17">
    <location>
        <position position="550"/>
    </location>
</feature>
<keyword evidence="6" id="KW-0723">Serine/threonine-protein kinase</keyword>
<dbReference type="InterPro" id="IPR050108">
    <property type="entry name" value="CDK"/>
</dbReference>
<evidence type="ECO:0000256" key="7">
    <source>
        <dbReference type="ARBA" id="ARBA00022679"/>
    </source>
</evidence>
<keyword evidence="8 15" id="KW-0547">Nucleotide-binding</keyword>
<reference evidence="17 18" key="1">
    <citation type="submission" date="2019-09" db="EMBL/GenBank/DDBJ databases">
        <title>Bird 10,000 Genomes (B10K) Project - Family phase.</title>
        <authorList>
            <person name="Zhang G."/>
        </authorList>
    </citation>
    <scope>NUCLEOTIDE SEQUENCE [LARGE SCALE GENOMIC DNA]</scope>
    <source>
        <strain evidence="17">B10K-DU-011-42</strain>
        <tissue evidence="17">Muscle</tissue>
    </source>
</reference>
<evidence type="ECO:0000259" key="16">
    <source>
        <dbReference type="PROSITE" id="PS50011"/>
    </source>
</evidence>
<comment type="subcellular location">
    <subcellularLocation>
        <location evidence="2">Cytoplasm</location>
    </subcellularLocation>
    <subcellularLocation>
        <location evidence="1">Nucleus</location>
    </subcellularLocation>
</comment>
<dbReference type="SMART" id="SM00220">
    <property type="entry name" value="S_TKc"/>
    <property type="match status" value="1"/>
</dbReference>
<organism evidence="17 18">
    <name type="scientific">Anthoscopus minutus</name>
    <name type="common">Southern penduline-tit</name>
    <dbReference type="NCBI Taxonomy" id="156561"/>
    <lineage>
        <taxon>Eukaryota</taxon>
        <taxon>Metazoa</taxon>
        <taxon>Chordata</taxon>
        <taxon>Craniata</taxon>
        <taxon>Vertebrata</taxon>
        <taxon>Euteleostomi</taxon>
        <taxon>Archelosauria</taxon>
        <taxon>Archosauria</taxon>
        <taxon>Dinosauria</taxon>
        <taxon>Saurischia</taxon>
        <taxon>Theropoda</taxon>
        <taxon>Coelurosauria</taxon>
        <taxon>Aves</taxon>
        <taxon>Neognathae</taxon>
        <taxon>Neoaves</taxon>
        <taxon>Telluraves</taxon>
        <taxon>Australaves</taxon>
        <taxon>Passeriformes</taxon>
        <taxon>Paridae</taxon>
        <taxon>Anthoscopus</taxon>
    </lineage>
</organism>
<comment type="similarity">
    <text evidence="3">Belongs to the protein kinase superfamily. CMGC Ser/Thr protein kinase family. CDC2/CDKX subfamily.</text>
</comment>
<evidence type="ECO:0000256" key="8">
    <source>
        <dbReference type="ARBA" id="ARBA00022741"/>
    </source>
</evidence>
<dbReference type="Gene3D" id="1.10.510.10">
    <property type="entry name" value="Transferase(Phosphotransferase) domain 1"/>
    <property type="match status" value="1"/>
</dbReference>
<dbReference type="Gene3D" id="3.30.200.20">
    <property type="entry name" value="Phosphorylase Kinase, domain 1"/>
    <property type="match status" value="1"/>
</dbReference>
<protein>
    <recommendedName>
        <fullName evidence="12">Cyclin-dependent kinase-like 2</fullName>
        <ecNumber evidence="4">2.7.11.22</ecNumber>
    </recommendedName>
</protein>
<evidence type="ECO:0000256" key="5">
    <source>
        <dbReference type="ARBA" id="ARBA00022490"/>
    </source>
</evidence>
<evidence type="ECO:0000256" key="1">
    <source>
        <dbReference type="ARBA" id="ARBA00004123"/>
    </source>
</evidence>
<evidence type="ECO:0000256" key="15">
    <source>
        <dbReference type="PROSITE-ProRule" id="PRU10141"/>
    </source>
</evidence>
<evidence type="ECO:0000313" key="18">
    <source>
        <dbReference type="Proteomes" id="UP000554720"/>
    </source>
</evidence>
<dbReference type="Pfam" id="PF00069">
    <property type="entry name" value="Pkinase"/>
    <property type="match status" value="1"/>
</dbReference>
<feature type="domain" description="Protein kinase" evidence="16">
    <location>
        <begin position="4"/>
        <end position="287"/>
    </location>
</feature>
<dbReference type="PANTHER" id="PTHR24056">
    <property type="entry name" value="CELL DIVISION PROTEIN KINASE"/>
    <property type="match status" value="1"/>
</dbReference>
<dbReference type="EMBL" id="VWYI01007362">
    <property type="protein sequence ID" value="NXQ53631.1"/>
    <property type="molecule type" value="Genomic_DNA"/>
</dbReference>
<dbReference type="Proteomes" id="UP000554720">
    <property type="component" value="Unassembled WGS sequence"/>
</dbReference>
<dbReference type="PROSITE" id="PS50011">
    <property type="entry name" value="PROTEIN_KINASE_DOM"/>
    <property type="match status" value="1"/>
</dbReference>
<keyword evidence="9" id="KW-0418">Kinase</keyword>
<keyword evidence="5" id="KW-0963">Cytoplasm</keyword>
<name>A0A7L2DW94_ANTMN</name>
<dbReference type="FunFam" id="3.30.200.20:FF:000049">
    <property type="entry name" value="cyclin-dependent kinase-like 1 isoform X1"/>
    <property type="match status" value="1"/>
</dbReference>
<evidence type="ECO:0000256" key="2">
    <source>
        <dbReference type="ARBA" id="ARBA00004496"/>
    </source>
</evidence>
<accession>A0A7L2DW94</accession>
<dbReference type="GO" id="GO:0005524">
    <property type="term" value="F:ATP binding"/>
    <property type="evidence" value="ECO:0007669"/>
    <property type="project" value="UniProtKB-UniRule"/>
</dbReference>
<evidence type="ECO:0000256" key="3">
    <source>
        <dbReference type="ARBA" id="ARBA00006485"/>
    </source>
</evidence>
<dbReference type="GO" id="GO:0005737">
    <property type="term" value="C:cytoplasm"/>
    <property type="evidence" value="ECO:0007669"/>
    <property type="project" value="UniProtKB-SubCell"/>
</dbReference>
<evidence type="ECO:0000256" key="12">
    <source>
        <dbReference type="ARBA" id="ARBA00039642"/>
    </source>
</evidence>
<dbReference type="GO" id="GO:0004693">
    <property type="term" value="F:cyclin-dependent protein serine/threonine kinase activity"/>
    <property type="evidence" value="ECO:0007669"/>
    <property type="project" value="UniProtKB-EC"/>
</dbReference>
<dbReference type="InterPro" id="IPR000719">
    <property type="entry name" value="Prot_kinase_dom"/>
</dbReference>
<dbReference type="PANTHER" id="PTHR24056:SF241">
    <property type="entry name" value="CYCLIN-DEPENDENT KINASE-LIKE 2"/>
    <property type="match status" value="1"/>
</dbReference>
<keyword evidence="7" id="KW-0808">Transferase</keyword>
<dbReference type="EC" id="2.7.11.22" evidence="4"/>
<keyword evidence="11" id="KW-0539">Nucleus</keyword>
<dbReference type="InterPro" id="IPR008271">
    <property type="entry name" value="Ser/Thr_kinase_AS"/>
</dbReference>
<evidence type="ECO:0000313" key="17">
    <source>
        <dbReference type="EMBL" id="NXQ53631.1"/>
    </source>
</evidence>
<dbReference type="OrthoDB" id="548217at2759"/>
<dbReference type="AlphaFoldDB" id="A0A7L2DW94"/>
<evidence type="ECO:0000256" key="13">
    <source>
        <dbReference type="ARBA" id="ARBA00047811"/>
    </source>
</evidence>
<dbReference type="InterPro" id="IPR017441">
    <property type="entry name" value="Protein_kinase_ATP_BS"/>
</dbReference>
<proteinExistence type="inferred from homology"/>
<evidence type="ECO:0000256" key="14">
    <source>
        <dbReference type="ARBA" id="ARBA00048367"/>
    </source>
</evidence>
<sequence>MDKYQVLGLVGEGSYGVVTKCRNRENGQIVAVKKFLESDDDAAVRKIALREIKLLKQLRHENLVNLLDVCKRKKRWYLVFEFVDHTVLDDLEASPSGLDYNRVRKYLFQIMRGIAFCHSHNIIHRDIKPENILVSQSGVVKLCDFGFARPLATSGEAYTDYVATRWYRAPELLVGDSKYGRPVDVWAVGSLITEMLTGEPLFPGDSDIDQLFHITKCLGNLIPRQQELFYKNPLFAGMKLPEVRELESLEKRYPKLPPAALDLAKECLQIDPDKRPSCAELLQGDFFNKDGFAERFTQELKQKIQKDVRDHLFQKKFKMPKRDKDNVLEERKTISVQDFSVGSRNKDGKLMKTKPSKADAEKADQSSKLGFLYDSAINPFKYSPQTSLKDSSSSLDYAKNLSTFIPPISQNFSPTFGMGSGPGTLNYRLDEKSKKYLSPLLKAQKPSPVGRCSVSLTPVTNEKPTLQANKKKWDLSKTDVRLPELNHLPELRGAEARHPRFLKKENRTYAESRVPSLAAIDVHNSSLASQQLSGTLMPDASEANFPRVEH</sequence>
<dbReference type="InterPro" id="IPR011009">
    <property type="entry name" value="Kinase-like_dom_sf"/>
</dbReference>
<feature type="non-terminal residue" evidence="17">
    <location>
        <position position="1"/>
    </location>
</feature>
<gene>
    <name evidence="17" type="primary">Cdkl2</name>
    <name evidence="17" type="ORF">ANTMIN_R08691</name>
</gene>
<comment type="catalytic activity">
    <reaction evidence="14">
        <text>L-seryl-[protein] + ATP = O-phospho-L-seryl-[protein] + ADP + H(+)</text>
        <dbReference type="Rhea" id="RHEA:17989"/>
        <dbReference type="Rhea" id="RHEA-COMP:9863"/>
        <dbReference type="Rhea" id="RHEA-COMP:11604"/>
        <dbReference type="ChEBI" id="CHEBI:15378"/>
        <dbReference type="ChEBI" id="CHEBI:29999"/>
        <dbReference type="ChEBI" id="CHEBI:30616"/>
        <dbReference type="ChEBI" id="CHEBI:83421"/>
        <dbReference type="ChEBI" id="CHEBI:456216"/>
        <dbReference type="EC" id="2.7.11.22"/>
    </reaction>
</comment>
<dbReference type="SUPFAM" id="SSF56112">
    <property type="entry name" value="Protein kinase-like (PK-like)"/>
    <property type="match status" value="1"/>
</dbReference>
<keyword evidence="18" id="KW-1185">Reference proteome</keyword>
<feature type="binding site" evidence="15">
    <location>
        <position position="34"/>
    </location>
    <ligand>
        <name>ATP</name>
        <dbReference type="ChEBI" id="CHEBI:30616"/>
    </ligand>
</feature>
<dbReference type="CDD" id="cd07846">
    <property type="entry name" value="STKc_CDKL2_3"/>
    <property type="match status" value="1"/>
</dbReference>
<evidence type="ECO:0000256" key="9">
    <source>
        <dbReference type="ARBA" id="ARBA00022777"/>
    </source>
</evidence>
<dbReference type="PROSITE" id="PS00107">
    <property type="entry name" value="PROTEIN_KINASE_ATP"/>
    <property type="match status" value="1"/>
</dbReference>
<evidence type="ECO:0000256" key="10">
    <source>
        <dbReference type="ARBA" id="ARBA00022840"/>
    </source>
</evidence>